<name>A0A6G9VSU7_9BACT</name>
<dbReference type="GO" id="GO:0009279">
    <property type="term" value="C:cell outer membrane"/>
    <property type="evidence" value="ECO:0007669"/>
    <property type="project" value="UniProtKB-ARBA"/>
</dbReference>
<dbReference type="InterPro" id="IPR003394">
    <property type="entry name" value="Porin_opacity"/>
</dbReference>
<dbReference type="SUPFAM" id="SSF56925">
    <property type="entry name" value="OMPA-like"/>
    <property type="match status" value="1"/>
</dbReference>
<gene>
    <name evidence="2" type="ORF">FA584_10585</name>
</gene>
<dbReference type="Proteomes" id="UP000502831">
    <property type="component" value="Chromosome"/>
</dbReference>
<evidence type="ECO:0000313" key="2">
    <source>
        <dbReference type="EMBL" id="QIR76616.1"/>
    </source>
</evidence>
<protein>
    <submittedName>
        <fullName evidence="2">Outer membrane beta-barrel protein</fullName>
    </submittedName>
</protein>
<dbReference type="GO" id="GO:0015288">
    <property type="term" value="F:porin activity"/>
    <property type="evidence" value="ECO:0007669"/>
    <property type="project" value="InterPro"/>
</dbReference>
<proteinExistence type="inferred from homology"/>
<organism evidence="2 3">
    <name type="scientific">Sulfurospirillum diekertiae</name>
    <dbReference type="NCBI Taxonomy" id="1854492"/>
    <lineage>
        <taxon>Bacteria</taxon>
        <taxon>Pseudomonadati</taxon>
        <taxon>Campylobacterota</taxon>
        <taxon>Epsilonproteobacteria</taxon>
        <taxon>Campylobacterales</taxon>
        <taxon>Sulfurospirillaceae</taxon>
        <taxon>Sulfurospirillum</taxon>
    </lineage>
</organism>
<comment type="similarity">
    <text evidence="1">Belongs to the opacity porin family.</text>
</comment>
<evidence type="ECO:0000256" key="1">
    <source>
        <dbReference type="ARBA" id="ARBA00009830"/>
    </source>
</evidence>
<dbReference type="Gene3D" id="2.40.160.20">
    <property type="match status" value="1"/>
</dbReference>
<evidence type="ECO:0000313" key="3">
    <source>
        <dbReference type="Proteomes" id="UP000502831"/>
    </source>
</evidence>
<dbReference type="Pfam" id="PF02462">
    <property type="entry name" value="Opacity"/>
    <property type="match status" value="1"/>
</dbReference>
<accession>A0A6G9VSU7</accession>
<sequence>MKKSLIVATLLMIGTSSTLVAGEMGNEWFVGGEFGGMSMHTKTSGSAYIPSQGLNTEGTYKETINSTYEALKMGKYFEFGRIYGSLAYQNKKDDLTSYTFGLGYDYLFKNKSDFTPFIGVNASYSQAKWDVDGAKELSLDKPKGFNYGPEVGLLYSVTKNTELEIGVRYMISDVKDTFSANDGINRADIKLEAEKIIQYYVGLNYKF</sequence>
<dbReference type="InterPro" id="IPR011250">
    <property type="entry name" value="OMP/PagP_B-barrel"/>
</dbReference>
<dbReference type="AlphaFoldDB" id="A0A6G9VSU7"/>
<reference evidence="2 3" key="1">
    <citation type="journal article" date="2017" name="Environ. Sci. Technol.">
        <title>Organohalide Respiration with Chlorinated Ethenes under Low pH Conditions.</title>
        <authorList>
            <person name="Yang Y."/>
            <person name="Capiro N.L."/>
            <person name="Marcet T.F."/>
            <person name="Yan J."/>
            <person name="Pennell K.D."/>
            <person name="Loffler F.E."/>
        </authorList>
    </citation>
    <scope>NUCLEOTIDE SEQUENCE [LARGE SCALE GENOMIC DNA]</scope>
    <source>
        <strain evidence="2 3">ACSDCE</strain>
    </source>
</reference>
<dbReference type="RefSeq" id="WP_167750208.1">
    <property type="nucleotide sequence ID" value="NZ_CP039734.2"/>
</dbReference>
<dbReference type="EMBL" id="CP039734">
    <property type="protein sequence ID" value="QIR76616.1"/>
    <property type="molecule type" value="Genomic_DNA"/>
</dbReference>